<reference evidence="3" key="2">
    <citation type="submission" date="2021-12" db="EMBL/GenBank/DDBJ databases">
        <title>Resequencing data analysis of finger millet.</title>
        <authorList>
            <person name="Hatakeyama M."/>
            <person name="Aluri S."/>
            <person name="Balachadran M.T."/>
            <person name="Sivarajan S.R."/>
            <person name="Poveda L."/>
            <person name="Shimizu-Inatsugi R."/>
            <person name="Schlapbach R."/>
            <person name="Sreeman S.M."/>
            <person name="Shimizu K.K."/>
        </authorList>
    </citation>
    <scope>NUCLEOTIDE SEQUENCE</scope>
</reference>
<dbReference type="PANTHER" id="PTHR34778:SF2">
    <property type="entry name" value="OS02G0580700 PROTEIN"/>
    <property type="match status" value="1"/>
</dbReference>
<evidence type="ECO:0000313" key="3">
    <source>
        <dbReference type="EMBL" id="GJN21434.1"/>
    </source>
</evidence>
<proteinExistence type="predicted"/>
<dbReference type="Proteomes" id="UP001054889">
    <property type="component" value="Unassembled WGS sequence"/>
</dbReference>
<organism evidence="3 4">
    <name type="scientific">Eleusine coracana subsp. coracana</name>
    <dbReference type="NCBI Taxonomy" id="191504"/>
    <lineage>
        <taxon>Eukaryota</taxon>
        <taxon>Viridiplantae</taxon>
        <taxon>Streptophyta</taxon>
        <taxon>Embryophyta</taxon>
        <taxon>Tracheophyta</taxon>
        <taxon>Spermatophyta</taxon>
        <taxon>Magnoliopsida</taxon>
        <taxon>Liliopsida</taxon>
        <taxon>Poales</taxon>
        <taxon>Poaceae</taxon>
        <taxon>PACMAD clade</taxon>
        <taxon>Chloridoideae</taxon>
        <taxon>Cynodonteae</taxon>
        <taxon>Eleusininae</taxon>
        <taxon>Eleusine</taxon>
    </lineage>
</organism>
<reference evidence="3" key="1">
    <citation type="journal article" date="2018" name="DNA Res.">
        <title>Multiple hybrid de novo genome assembly of finger millet, an orphan allotetraploid crop.</title>
        <authorList>
            <person name="Hatakeyama M."/>
            <person name="Aluri S."/>
            <person name="Balachadran M.T."/>
            <person name="Sivarajan S.R."/>
            <person name="Patrignani A."/>
            <person name="Gruter S."/>
            <person name="Poveda L."/>
            <person name="Shimizu-Inatsugi R."/>
            <person name="Baeten J."/>
            <person name="Francoijs K.J."/>
            <person name="Nataraja K.N."/>
            <person name="Reddy Y.A.N."/>
            <person name="Phadnis S."/>
            <person name="Ravikumar R.L."/>
            <person name="Schlapbach R."/>
            <person name="Sreeman S.M."/>
            <person name="Shimizu K.K."/>
        </authorList>
    </citation>
    <scope>NUCLEOTIDE SEQUENCE</scope>
</reference>
<evidence type="ECO:0000313" key="4">
    <source>
        <dbReference type="Proteomes" id="UP001054889"/>
    </source>
</evidence>
<gene>
    <name evidence="3" type="primary">gb08906</name>
    <name evidence="3" type="ORF">PR202_gb08906</name>
</gene>
<evidence type="ECO:0000256" key="1">
    <source>
        <dbReference type="SAM" id="Coils"/>
    </source>
</evidence>
<feature type="region of interest" description="Disordered" evidence="2">
    <location>
        <begin position="500"/>
        <end position="539"/>
    </location>
</feature>
<accession>A0AAV5EDE9</accession>
<evidence type="ECO:0000256" key="2">
    <source>
        <dbReference type="SAM" id="MobiDB-lite"/>
    </source>
</evidence>
<feature type="coiled-coil region" evidence="1">
    <location>
        <begin position="64"/>
        <end position="134"/>
    </location>
</feature>
<sequence length="556" mass="60805">MAASQVEALRQAYAGVMLNMAQESAARVLAAERRAASLAAGLAAAKEDGVAALVRLKAIMDARIKEVELRSLQHVKKIKELEEQLQSLQQVKMKDLEEQLYGAQNSVAALQFELQEANTELEKTRKTLAEERTIDTCVVPVIAEENGAAQNMQNIYRRSPDLPSFMERNKKPKLYHSGCTQRIHALKQRNQGADACQEQNRKHASGLNSRSKIRKNDAAKNPSHTRSIMEQLLQTKFLGKCKRKRGSRSRPCFNHDSSGEIREAESKLSDTSDGNGCLLLLEALEQDLSPPKVSARHGANRKAESPELIDILAAKDVLVQKRKRSKTVRVLEAEFSDSKCVPESAPGNNGPVLQPTTKNLMHQDDANNGQLEPGNGSTVILQSIKNEVTDCGSLLMAQLEHHTPDNNSASLKVANGEGSCSLASGKADASTLIPLDKEENLKASSGLSIEASEKTDAPVSSSLYKEQHAKLSSEVSMQVEGARHIKYTFNRRKRKCVSMDSTPLCVPGKSGDLPSAPKEAEPHPNAEPQDNLIDSPQGENQLVQVAQQLILLSERN</sequence>
<protein>
    <submittedName>
        <fullName evidence="3">Uncharacterized protein</fullName>
    </submittedName>
</protein>
<name>A0AAV5EDE9_ELECO</name>
<feature type="compositionally biased region" description="Basic and acidic residues" evidence="2">
    <location>
        <begin position="257"/>
        <end position="268"/>
    </location>
</feature>
<keyword evidence="4" id="KW-1185">Reference proteome</keyword>
<keyword evidence="1" id="KW-0175">Coiled coil</keyword>
<dbReference type="EMBL" id="BQKI01000075">
    <property type="protein sequence ID" value="GJN21434.1"/>
    <property type="molecule type" value="Genomic_DNA"/>
</dbReference>
<feature type="region of interest" description="Disordered" evidence="2">
    <location>
        <begin position="190"/>
        <end position="224"/>
    </location>
</feature>
<dbReference type="AlphaFoldDB" id="A0AAV5EDE9"/>
<feature type="region of interest" description="Disordered" evidence="2">
    <location>
        <begin position="245"/>
        <end position="268"/>
    </location>
</feature>
<comment type="caution">
    <text evidence="3">The sequence shown here is derived from an EMBL/GenBank/DDBJ whole genome shotgun (WGS) entry which is preliminary data.</text>
</comment>
<dbReference type="PANTHER" id="PTHR34778">
    <property type="entry name" value="OS02G0580700 PROTEIN"/>
    <property type="match status" value="1"/>
</dbReference>